<dbReference type="Proteomes" id="UP000237889">
    <property type="component" value="Chromosome"/>
</dbReference>
<keyword evidence="1" id="KW-0732">Signal</keyword>
<dbReference type="AlphaFoldDB" id="A0A2S0NA65"/>
<dbReference type="RefSeq" id="WP_106748162.1">
    <property type="nucleotide sequence ID" value="NZ_CP027668.1"/>
</dbReference>
<reference evidence="2 3" key="1">
    <citation type="submission" date="2018-03" db="EMBL/GenBank/DDBJ databases">
        <title>Genome sequencing of Phreatobacter sp.</title>
        <authorList>
            <person name="Kim S.-J."/>
            <person name="Heo J."/>
            <person name="Kwon S.-W."/>
        </authorList>
    </citation>
    <scope>NUCLEOTIDE SEQUENCE [LARGE SCALE GENOMIC DNA]</scope>
    <source>
        <strain evidence="2 3">S-12</strain>
    </source>
</reference>
<organism evidence="2 3">
    <name type="scientific">Phreatobacter cathodiphilus</name>
    <dbReference type="NCBI Taxonomy" id="1868589"/>
    <lineage>
        <taxon>Bacteria</taxon>
        <taxon>Pseudomonadati</taxon>
        <taxon>Pseudomonadota</taxon>
        <taxon>Alphaproteobacteria</taxon>
        <taxon>Hyphomicrobiales</taxon>
        <taxon>Phreatobacteraceae</taxon>
        <taxon>Phreatobacter</taxon>
    </lineage>
</organism>
<dbReference type="OrthoDB" id="9858687at2"/>
<evidence type="ECO:0000313" key="3">
    <source>
        <dbReference type="Proteomes" id="UP000237889"/>
    </source>
</evidence>
<dbReference type="EMBL" id="CP027668">
    <property type="protein sequence ID" value="AVO44821.1"/>
    <property type="molecule type" value="Genomic_DNA"/>
</dbReference>
<proteinExistence type="predicted"/>
<evidence type="ECO:0000313" key="2">
    <source>
        <dbReference type="EMBL" id="AVO44821.1"/>
    </source>
</evidence>
<feature type="chain" id="PRO_5015485378" evidence="1">
    <location>
        <begin position="26"/>
        <end position="137"/>
    </location>
</feature>
<sequence>MSRTPFAQLSALALTIGLGATPAVACHPSLPVIRSDKGRVFTAEAFAHPTWRQRGSDGRMRTYGRQVWRGRIGDRGAYLTFDEIPGTSGPNHHLAYRLDRPPVSLRWQPAGRWDLGESFIVRGGPLDGVWSVANCAS</sequence>
<keyword evidence="3" id="KW-1185">Reference proteome</keyword>
<accession>A0A2S0NA65</accession>
<name>A0A2S0NA65_9HYPH</name>
<protein>
    <submittedName>
        <fullName evidence="2">Uncharacterized protein</fullName>
    </submittedName>
</protein>
<gene>
    <name evidence="2" type="ORF">C6569_06965</name>
</gene>
<feature type="signal peptide" evidence="1">
    <location>
        <begin position="1"/>
        <end position="25"/>
    </location>
</feature>
<evidence type="ECO:0000256" key="1">
    <source>
        <dbReference type="SAM" id="SignalP"/>
    </source>
</evidence>
<dbReference type="KEGG" id="phr:C6569_06965"/>